<organism evidence="2 3">
    <name type="scientific">Halobacteriovorax vibrionivorans</name>
    <dbReference type="NCBI Taxonomy" id="2152716"/>
    <lineage>
        <taxon>Bacteria</taxon>
        <taxon>Pseudomonadati</taxon>
        <taxon>Bdellovibrionota</taxon>
        <taxon>Bacteriovoracia</taxon>
        <taxon>Bacteriovoracales</taxon>
        <taxon>Halobacteriovoraceae</taxon>
        <taxon>Halobacteriovorax</taxon>
    </lineage>
</organism>
<dbReference type="Proteomes" id="UP000443582">
    <property type="component" value="Unassembled WGS sequence"/>
</dbReference>
<dbReference type="RefSeq" id="WP_115363408.1">
    <property type="nucleotide sequence ID" value="NZ_QDKL01000003.1"/>
</dbReference>
<evidence type="ECO:0000313" key="2">
    <source>
        <dbReference type="EMBL" id="RZF21021.1"/>
    </source>
</evidence>
<protein>
    <recommendedName>
        <fullName evidence="4">Lipoprotein</fullName>
    </recommendedName>
</protein>
<feature type="signal peptide" evidence="1">
    <location>
        <begin position="1"/>
        <end position="19"/>
    </location>
</feature>
<gene>
    <name evidence="2" type="ORF">DAY19_13655</name>
</gene>
<comment type="caution">
    <text evidence="2">The sequence shown here is derived from an EMBL/GenBank/DDBJ whole genome shotgun (WGS) entry which is preliminary data.</text>
</comment>
<sequence length="121" mass="13921">MKNLMRAIFAILLVKAALATCVAPRDLQVYVVESFLPFHNTHVVVSMDREDLIISKDVVCTNFEFDCADKSDYEVLESFVQELIQIRKVAYESWQDITVDKKCFVPTSVRKQSISDCLKRI</sequence>
<accession>A0ABY0IDI4</accession>
<evidence type="ECO:0008006" key="4">
    <source>
        <dbReference type="Google" id="ProtNLM"/>
    </source>
</evidence>
<name>A0ABY0IDI4_9BACT</name>
<keyword evidence="3" id="KW-1185">Reference proteome</keyword>
<evidence type="ECO:0000256" key="1">
    <source>
        <dbReference type="SAM" id="SignalP"/>
    </source>
</evidence>
<reference evidence="3" key="1">
    <citation type="journal article" date="2019" name="Int. J. Syst. Evol. Microbiol.">
        <title>Halobacteriovorax valvorus sp. nov., a novel prokaryotic predator isolated from coastal seawater of China.</title>
        <authorList>
            <person name="Chen M.-X."/>
        </authorList>
    </citation>
    <scope>NUCLEOTIDE SEQUENCE [LARGE SCALE GENOMIC DNA]</scope>
    <source>
        <strain evidence="3">BL9</strain>
    </source>
</reference>
<dbReference type="EMBL" id="QDKL01000003">
    <property type="protein sequence ID" value="RZF21021.1"/>
    <property type="molecule type" value="Genomic_DNA"/>
</dbReference>
<keyword evidence="1" id="KW-0732">Signal</keyword>
<evidence type="ECO:0000313" key="3">
    <source>
        <dbReference type="Proteomes" id="UP000443582"/>
    </source>
</evidence>
<feature type="chain" id="PRO_5045620600" description="Lipoprotein" evidence="1">
    <location>
        <begin position="20"/>
        <end position="121"/>
    </location>
</feature>
<proteinExistence type="predicted"/>